<evidence type="ECO:0008006" key="4">
    <source>
        <dbReference type="Google" id="ProtNLM"/>
    </source>
</evidence>
<dbReference type="OrthoDB" id="2084383at2"/>
<dbReference type="PROSITE" id="PS51257">
    <property type="entry name" value="PROKAR_LIPOPROTEIN"/>
    <property type="match status" value="1"/>
</dbReference>
<dbReference type="KEGG" id="csr:Cspa_c44620"/>
<protein>
    <recommendedName>
        <fullName evidence="4">Lipoprotein</fullName>
    </recommendedName>
</protein>
<dbReference type="EMBL" id="CP004121">
    <property type="protein sequence ID" value="AGF58215.1"/>
    <property type="molecule type" value="Genomic_DNA"/>
</dbReference>
<keyword evidence="3" id="KW-1185">Reference proteome</keyword>
<proteinExistence type="predicted"/>
<evidence type="ECO:0000313" key="2">
    <source>
        <dbReference type="EMBL" id="AGF58215.1"/>
    </source>
</evidence>
<dbReference type="Proteomes" id="UP000011728">
    <property type="component" value="Chromosome"/>
</dbReference>
<dbReference type="RefSeq" id="WP_015394526.1">
    <property type="nucleotide sequence ID" value="NC_020291.1"/>
</dbReference>
<name>M1LY85_9CLOT</name>
<dbReference type="eggNOG" id="ENOG50324NM">
    <property type="taxonomic scope" value="Bacteria"/>
</dbReference>
<dbReference type="HOGENOM" id="CLU_1218096_0_0_9"/>
<dbReference type="PATRIC" id="fig|931276.5.peg.4496"/>
<dbReference type="AlphaFoldDB" id="M1LY85"/>
<reference evidence="2 3" key="1">
    <citation type="submission" date="2013-02" db="EMBL/GenBank/DDBJ databases">
        <title>Genome sequence of Clostridium saccharoperbutylacetonicum N1-4(HMT).</title>
        <authorList>
            <person name="Poehlein A."/>
            <person name="Daniel R."/>
        </authorList>
    </citation>
    <scope>NUCLEOTIDE SEQUENCE [LARGE SCALE GENOMIC DNA]</scope>
    <source>
        <strain evidence="3">N1-4(HMT)</strain>
    </source>
</reference>
<evidence type="ECO:0000256" key="1">
    <source>
        <dbReference type="SAM" id="SignalP"/>
    </source>
</evidence>
<sequence length="245" mass="27659">MKKNFVTILLLLSISTMFIGCGANSKIENTEEKNNIVATNTGFNDTNNNNDIIINTEMDFVKAYNNVKDLKKDAQIIVKGEVTETKSYPSDSMIITEFKLKVDKSYDNNSKVGDTLTIATAGGTVRFNEYAKYNADDPYVIERKKSKENSQNANVTMKFQDSDLIEKGKEYIIFANKQPVLEGETHKKMYCSINVGKGQFEVMTNKETNSVSLASSDDVEPNNRVINNSLKYDKDMQTFEKEINK</sequence>
<accession>M1LY85</accession>
<organism evidence="2 3">
    <name type="scientific">Clostridium saccharoperbutylacetonicum N1-4(HMT)</name>
    <dbReference type="NCBI Taxonomy" id="931276"/>
    <lineage>
        <taxon>Bacteria</taxon>
        <taxon>Bacillati</taxon>
        <taxon>Bacillota</taxon>
        <taxon>Clostridia</taxon>
        <taxon>Eubacteriales</taxon>
        <taxon>Clostridiaceae</taxon>
        <taxon>Clostridium</taxon>
    </lineage>
</organism>
<feature type="signal peptide" evidence="1">
    <location>
        <begin position="1"/>
        <end position="22"/>
    </location>
</feature>
<keyword evidence="1" id="KW-0732">Signal</keyword>
<feature type="chain" id="PRO_5039284193" description="Lipoprotein" evidence="1">
    <location>
        <begin position="23"/>
        <end position="245"/>
    </location>
</feature>
<evidence type="ECO:0000313" key="3">
    <source>
        <dbReference type="Proteomes" id="UP000011728"/>
    </source>
</evidence>
<gene>
    <name evidence="2" type="ORF">Cspa_c44620</name>
</gene>